<dbReference type="InterPro" id="IPR001851">
    <property type="entry name" value="ABC_transp_permease"/>
</dbReference>
<evidence type="ECO:0000256" key="2">
    <source>
        <dbReference type="ARBA" id="ARBA00022448"/>
    </source>
</evidence>
<feature type="domain" description="ABC transporter" evidence="10">
    <location>
        <begin position="367"/>
        <end position="616"/>
    </location>
</feature>
<dbReference type="GO" id="GO:0005524">
    <property type="term" value="F:ATP binding"/>
    <property type="evidence" value="ECO:0007669"/>
    <property type="project" value="UniProtKB-KW"/>
</dbReference>
<feature type="transmembrane region" description="Helical" evidence="9">
    <location>
        <begin position="117"/>
        <end position="141"/>
    </location>
</feature>
<evidence type="ECO:0000256" key="6">
    <source>
        <dbReference type="ARBA" id="ARBA00022840"/>
    </source>
</evidence>
<evidence type="ECO:0000256" key="7">
    <source>
        <dbReference type="ARBA" id="ARBA00022989"/>
    </source>
</evidence>
<gene>
    <name evidence="11" type="ORF">BJ991_000436</name>
</gene>
<evidence type="ECO:0000256" key="9">
    <source>
        <dbReference type="SAM" id="Phobius"/>
    </source>
</evidence>
<dbReference type="EMBL" id="JACCBV010000001">
    <property type="protein sequence ID" value="NYE18408.1"/>
    <property type="molecule type" value="Genomic_DNA"/>
</dbReference>
<feature type="transmembrane region" description="Helical" evidence="9">
    <location>
        <begin position="36"/>
        <end position="54"/>
    </location>
</feature>
<dbReference type="GO" id="GO:0015658">
    <property type="term" value="F:branched-chain amino acid transmembrane transporter activity"/>
    <property type="evidence" value="ECO:0007669"/>
    <property type="project" value="InterPro"/>
</dbReference>
<dbReference type="PANTHER" id="PTHR45772:SF1">
    <property type="entry name" value="ABC TRANSPORTER ATP-BINDING PROTEIN"/>
    <property type="match status" value="1"/>
</dbReference>
<evidence type="ECO:0000313" key="11">
    <source>
        <dbReference type="EMBL" id="NYE18408.1"/>
    </source>
</evidence>
<keyword evidence="3" id="KW-1003">Cell membrane</keyword>
<dbReference type="CDD" id="cd03219">
    <property type="entry name" value="ABC_Mj1267_LivG_branched"/>
    <property type="match status" value="1"/>
</dbReference>
<keyword evidence="6" id="KW-0067">ATP-binding</keyword>
<dbReference type="PROSITE" id="PS50893">
    <property type="entry name" value="ABC_TRANSPORTER_2"/>
    <property type="match status" value="1"/>
</dbReference>
<dbReference type="InterPro" id="IPR043428">
    <property type="entry name" value="LivM-like"/>
</dbReference>
<dbReference type="Pfam" id="PF00005">
    <property type="entry name" value="ABC_tran"/>
    <property type="match status" value="1"/>
</dbReference>
<evidence type="ECO:0000256" key="1">
    <source>
        <dbReference type="ARBA" id="ARBA00004651"/>
    </source>
</evidence>
<evidence type="ECO:0000256" key="4">
    <source>
        <dbReference type="ARBA" id="ARBA00022692"/>
    </source>
</evidence>
<dbReference type="GO" id="GO:0005886">
    <property type="term" value="C:plasma membrane"/>
    <property type="evidence" value="ECO:0007669"/>
    <property type="project" value="UniProtKB-SubCell"/>
</dbReference>
<dbReference type="PANTHER" id="PTHR45772">
    <property type="entry name" value="CONSERVED COMPONENT OF ABC TRANSPORTER FOR NATURAL AMINO ACIDS-RELATED"/>
    <property type="match status" value="1"/>
</dbReference>
<reference evidence="11 12" key="1">
    <citation type="submission" date="2020-07" db="EMBL/GenBank/DDBJ databases">
        <title>Sequencing the genomes of 1000 actinobacteria strains.</title>
        <authorList>
            <person name="Klenk H.-P."/>
        </authorList>
    </citation>
    <scope>NUCLEOTIDE SEQUENCE [LARGE SCALE GENOMIC DNA]</scope>
    <source>
        <strain evidence="11 12">DSM 24662</strain>
    </source>
</reference>
<dbReference type="GO" id="GO:0016887">
    <property type="term" value="F:ATP hydrolysis activity"/>
    <property type="evidence" value="ECO:0007669"/>
    <property type="project" value="InterPro"/>
</dbReference>
<keyword evidence="8 9" id="KW-0472">Membrane</keyword>
<dbReference type="InterPro" id="IPR051120">
    <property type="entry name" value="ABC_AA/LPS_Transport"/>
</dbReference>
<proteinExistence type="predicted"/>
<sequence>MIIGDAKNRTLVPSLVIAGGVTVAGLVLPLDTTLEFTLIAAVAWAIAAIGLDVLVGFTGQISFGQAAFVAIGAYATSALRIHAGFPTPLAVVVGVGVTGVIALLLGSIVVRYRIFGIAVATLFFGYLTMTALMGDVLRPVFGGANGLAVPEYELVGSHGKPYLLLTCVVLLIVVFVTCSLTDSQTGRALRLVKTNEAVAAAAGIRVRRMKMLSFTYCCVLAAIAGVLYAGVVGYLGPEGFGIKQSVNIFAMLVVGGAGTVGGPILGALLVTILPGYLLRDGHVSAVVFAAVLLFFLILLPEGIYGLGQRVGAWIARMVPALGRFASRRRSAHVRRVAPDPDAATATVGGASRVVDETAEADAGIPALEADGIEVTFGGFVALSDVDLRIRAGSVHAIIGPNGAGKTTLLNAVSGLYVPAKGDIRVFGESTRGVPPHRIRQRGVVRTFQTPAIVPDLDVLDNVKLGLDADEKGSFWTDLLGRLATGRRERALDAEAHWALDAVGIDESRRALLAKNLDLSEQKRVEIARGLVGHARLLLLDEPTAGLSVKQMESLGATLKDVHRRFGLTIMVISHHIGFILDIADEMTVLDYGRVIGNGEPAEVLARPEIAATFMGVESDPVDETAGTEGS</sequence>
<dbReference type="CDD" id="cd06581">
    <property type="entry name" value="TM_PBP1_LivM_like"/>
    <property type="match status" value="1"/>
</dbReference>
<protein>
    <submittedName>
        <fullName evidence="11">Branched-chain amino acid transport system permease protein</fullName>
    </submittedName>
</protein>
<feature type="transmembrane region" description="Helical" evidence="9">
    <location>
        <begin position="161"/>
        <end position="180"/>
    </location>
</feature>
<comment type="subcellular location">
    <subcellularLocation>
        <location evidence="1">Cell membrane</location>
        <topology evidence="1">Multi-pass membrane protein</topology>
    </subcellularLocation>
</comment>
<dbReference type="AlphaFoldDB" id="A0A7Y9GKZ0"/>
<comment type="caution">
    <text evidence="11">The sequence shown here is derived from an EMBL/GenBank/DDBJ whole genome shotgun (WGS) entry which is preliminary data.</text>
</comment>
<keyword evidence="7 9" id="KW-1133">Transmembrane helix</keyword>
<keyword evidence="12" id="KW-1185">Reference proteome</keyword>
<dbReference type="SUPFAM" id="SSF52540">
    <property type="entry name" value="P-loop containing nucleoside triphosphate hydrolases"/>
    <property type="match status" value="1"/>
</dbReference>
<evidence type="ECO:0000259" key="10">
    <source>
        <dbReference type="PROSITE" id="PS50893"/>
    </source>
</evidence>
<feature type="transmembrane region" description="Helical" evidence="9">
    <location>
        <begin position="214"/>
        <end position="236"/>
    </location>
</feature>
<dbReference type="Proteomes" id="UP000576969">
    <property type="component" value="Unassembled WGS sequence"/>
</dbReference>
<keyword evidence="5" id="KW-0547">Nucleotide-binding</keyword>
<name>A0A7Y9GKZ0_9MICO</name>
<keyword evidence="2" id="KW-0813">Transport</keyword>
<organism evidence="11 12">
    <name type="scientific">Microbacterium immunditiarum</name>
    <dbReference type="NCBI Taxonomy" id="337480"/>
    <lineage>
        <taxon>Bacteria</taxon>
        <taxon>Bacillati</taxon>
        <taxon>Actinomycetota</taxon>
        <taxon>Actinomycetes</taxon>
        <taxon>Micrococcales</taxon>
        <taxon>Microbacteriaceae</taxon>
        <taxon>Microbacterium</taxon>
    </lineage>
</organism>
<feature type="transmembrane region" description="Helical" evidence="9">
    <location>
        <begin position="12"/>
        <end position="30"/>
    </location>
</feature>
<evidence type="ECO:0000256" key="8">
    <source>
        <dbReference type="ARBA" id="ARBA00023136"/>
    </source>
</evidence>
<feature type="transmembrane region" description="Helical" evidence="9">
    <location>
        <begin position="66"/>
        <end position="83"/>
    </location>
</feature>
<dbReference type="RefSeq" id="WP_179487049.1">
    <property type="nucleotide sequence ID" value="NZ_JACCBV010000001.1"/>
</dbReference>
<dbReference type="InterPro" id="IPR003593">
    <property type="entry name" value="AAA+_ATPase"/>
</dbReference>
<dbReference type="InterPro" id="IPR003439">
    <property type="entry name" value="ABC_transporter-like_ATP-bd"/>
</dbReference>
<dbReference type="SMART" id="SM00382">
    <property type="entry name" value="AAA"/>
    <property type="match status" value="1"/>
</dbReference>
<dbReference type="Pfam" id="PF02653">
    <property type="entry name" value="BPD_transp_2"/>
    <property type="match status" value="1"/>
</dbReference>
<feature type="transmembrane region" description="Helical" evidence="9">
    <location>
        <begin position="89"/>
        <end position="110"/>
    </location>
</feature>
<accession>A0A7Y9GKZ0</accession>
<keyword evidence="4 9" id="KW-0812">Transmembrane</keyword>
<dbReference type="InterPro" id="IPR027417">
    <property type="entry name" value="P-loop_NTPase"/>
</dbReference>
<evidence type="ECO:0000256" key="5">
    <source>
        <dbReference type="ARBA" id="ARBA00022741"/>
    </source>
</evidence>
<evidence type="ECO:0000256" key="3">
    <source>
        <dbReference type="ARBA" id="ARBA00022475"/>
    </source>
</evidence>
<dbReference type="Gene3D" id="3.40.50.300">
    <property type="entry name" value="P-loop containing nucleotide triphosphate hydrolases"/>
    <property type="match status" value="1"/>
</dbReference>
<feature type="transmembrane region" description="Helical" evidence="9">
    <location>
        <begin position="248"/>
        <end position="273"/>
    </location>
</feature>
<feature type="transmembrane region" description="Helical" evidence="9">
    <location>
        <begin position="285"/>
        <end position="304"/>
    </location>
</feature>
<evidence type="ECO:0000313" key="12">
    <source>
        <dbReference type="Proteomes" id="UP000576969"/>
    </source>
</evidence>